<feature type="domain" description="YknX-like beta-barrel" evidence="1">
    <location>
        <begin position="252"/>
        <end position="320"/>
    </location>
</feature>
<reference evidence="2 3" key="1">
    <citation type="submission" date="2011-07" db="EMBL/GenBank/DDBJ databases">
        <title>The complete genome of chromosome of Emticicia oligotrophica DSM 17448.</title>
        <authorList>
            <consortium name="US DOE Joint Genome Institute (JGI-PGF)"/>
            <person name="Lucas S."/>
            <person name="Han J."/>
            <person name="Lapidus A."/>
            <person name="Bruce D."/>
            <person name="Goodwin L."/>
            <person name="Pitluck S."/>
            <person name="Peters L."/>
            <person name="Kyrpides N."/>
            <person name="Mavromatis K."/>
            <person name="Ivanova N."/>
            <person name="Ovchinnikova G."/>
            <person name="Teshima H."/>
            <person name="Detter J.C."/>
            <person name="Tapia R."/>
            <person name="Han C."/>
            <person name="Land M."/>
            <person name="Hauser L."/>
            <person name="Markowitz V."/>
            <person name="Cheng J.-F."/>
            <person name="Hugenholtz P."/>
            <person name="Woyke T."/>
            <person name="Wu D."/>
            <person name="Tindall B."/>
            <person name="Pomrenke H."/>
            <person name="Brambilla E."/>
            <person name="Klenk H.-P."/>
            <person name="Eisen J.A."/>
        </authorList>
    </citation>
    <scope>NUCLEOTIDE SEQUENCE [LARGE SCALE GENOMIC DNA]</scope>
    <source>
        <strain evidence="2 3">DSM 17448</strain>
    </source>
</reference>
<dbReference type="Gene3D" id="2.40.50.100">
    <property type="match status" value="1"/>
</dbReference>
<organism evidence="2 3">
    <name type="scientific">Emticicia oligotrophica (strain DSM 17448 / CIP 109782 / MTCC 6937 / GPTSA100-15)</name>
    <dbReference type="NCBI Taxonomy" id="929562"/>
    <lineage>
        <taxon>Bacteria</taxon>
        <taxon>Pseudomonadati</taxon>
        <taxon>Bacteroidota</taxon>
        <taxon>Cytophagia</taxon>
        <taxon>Cytophagales</taxon>
        <taxon>Leadbetterellaceae</taxon>
        <taxon>Emticicia</taxon>
    </lineage>
</organism>
<evidence type="ECO:0000313" key="2">
    <source>
        <dbReference type="EMBL" id="AFK02485.1"/>
    </source>
</evidence>
<accession>A0ABM5MZ82</accession>
<dbReference type="Gene3D" id="2.40.420.20">
    <property type="match status" value="1"/>
</dbReference>
<protein>
    <submittedName>
        <fullName evidence="2">Efflux transporter, RND family, MFP subunit</fullName>
    </submittedName>
</protein>
<dbReference type="InterPro" id="IPR058636">
    <property type="entry name" value="Beta-barrel_YknX"/>
</dbReference>
<name>A0ABM5MZ82_EMTOG</name>
<dbReference type="SUPFAM" id="SSF111369">
    <property type="entry name" value="HlyD-like secretion proteins"/>
    <property type="match status" value="1"/>
</dbReference>
<dbReference type="Gene3D" id="1.10.287.470">
    <property type="entry name" value="Helix hairpin bin"/>
    <property type="match status" value="1"/>
</dbReference>
<keyword evidence="3" id="KW-1185">Reference proteome</keyword>
<gene>
    <name evidence="2" type="ordered locus">Emtol_1336</name>
</gene>
<evidence type="ECO:0000259" key="1">
    <source>
        <dbReference type="Pfam" id="PF25990"/>
    </source>
</evidence>
<dbReference type="Proteomes" id="UP000002875">
    <property type="component" value="Chromosome"/>
</dbReference>
<evidence type="ECO:0000313" key="3">
    <source>
        <dbReference type="Proteomes" id="UP000002875"/>
    </source>
</evidence>
<proteinExistence type="predicted"/>
<dbReference type="PANTHER" id="PTHR30469">
    <property type="entry name" value="MULTIDRUG RESISTANCE PROTEIN MDTA"/>
    <property type="match status" value="1"/>
</dbReference>
<dbReference type="Pfam" id="PF25990">
    <property type="entry name" value="Beta-barrel_YknX"/>
    <property type="match status" value="1"/>
</dbReference>
<dbReference type="Gene3D" id="2.40.30.170">
    <property type="match status" value="1"/>
</dbReference>
<dbReference type="PANTHER" id="PTHR30469:SF33">
    <property type="entry name" value="SLR1207 PROTEIN"/>
    <property type="match status" value="1"/>
</dbReference>
<dbReference type="EMBL" id="CP002961">
    <property type="protein sequence ID" value="AFK02485.1"/>
    <property type="molecule type" value="Genomic_DNA"/>
</dbReference>
<sequence length="382" mass="43603">MSNDLFINLFVQITNMKQSFLAIVVMTSLVIVSCKKSATTNTNPQYKALTEAVYASGNIFPKNEYKLTANADGFLLKQIAFEGDIVSKNQMLFQLESATQDARLEAANNIFRQSEANFSDNSPILDELESQLRNARTKLANDSINYQRYKELYERNATTRIDYERAELAYQTSKNDVSARRKAWLRTKNQLYVDLQNSKSNFRVNAREDDNYRIKSFMDGKLYEVYKKQGELVRRGEAIALIGDANEVYAQLAIDESDFVKVKVGQEVLIKIDVYKDKVFKARVSKLYPKLNKADQTFRIDAEFTDEQPNAYYGMTIEANIIISQNPRVLTIPKNYLVGSDSVWIEENGDKKKIKIIKGVENLDMVEVKTGLTEKSVLVLGN</sequence>